<dbReference type="FunFam" id="3.40.50.1820:FF:001103">
    <property type="entry name" value="Uncharacterized protein"/>
    <property type="match status" value="1"/>
</dbReference>
<reference evidence="3" key="1">
    <citation type="submission" date="2021-01" db="EMBL/GenBank/DDBJ databases">
        <title>Phytophthora aleatoria, a newly-described species from Pinus radiata is distinct from Phytophthora cactorum isolates based on comparative genomics.</title>
        <authorList>
            <person name="Mcdougal R."/>
            <person name="Panda P."/>
            <person name="Williams N."/>
            <person name="Studholme D.J."/>
        </authorList>
    </citation>
    <scope>NUCLEOTIDE SEQUENCE</scope>
    <source>
        <strain evidence="3">NZFS 4037</strain>
    </source>
</reference>
<dbReference type="InterPro" id="IPR028322">
    <property type="entry name" value="PNRC-like_rgn"/>
</dbReference>
<feature type="compositionally biased region" description="Low complexity" evidence="2">
    <location>
        <begin position="445"/>
        <end position="459"/>
    </location>
</feature>
<evidence type="ECO:0000313" key="3">
    <source>
        <dbReference type="EMBL" id="KAG6967760.1"/>
    </source>
</evidence>
<feature type="compositionally biased region" description="Pro residues" evidence="2">
    <location>
        <begin position="530"/>
        <end position="549"/>
    </location>
</feature>
<feature type="region of interest" description="Disordered" evidence="2">
    <location>
        <begin position="378"/>
        <end position="557"/>
    </location>
</feature>
<feature type="compositionally biased region" description="Polar residues" evidence="2">
    <location>
        <begin position="382"/>
        <end position="392"/>
    </location>
</feature>
<dbReference type="AlphaFoldDB" id="A0A8J5JBZ5"/>
<dbReference type="GO" id="GO:0005764">
    <property type="term" value="C:lysosome"/>
    <property type="evidence" value="ECO:0007669"/>
    <property type="project" value="TreeGrafter"/>
</dbReference>
<proteinExistence type="predicted"/>
<dbReference type="Proteomes" id="UP000709295">
    <property type="component" value="Unassembled WGS sequence"/>
</dbReference>
<name>A0A8J5JBZ5_9STRA</name>
<dbReference type="EMBL" id="JAENGY010000261">
    <property type="protein sequence ID" value="KAG6967760.1"/>
    <property type="molecule type" value="Genomic_DNA"/>
</dbReference>
<keyword evidence="1" id="KW-0378">Hydrolase</keyword>
<protein>
    <recommendedName>
        <fullName evidence="5">Palmitoyl-protein thioesterase 1</fullName>
    </recommendedName>
</protein>
<organism evidence="3 4">
    <name type="scientific">Phytophthora aleatoria</name>
    <dbReference type="NCBI Taxonomy" id="2496075"/>
    <lineage>
        <taxon>Eukaryota</taxon>
        <taxon>Sar</taxon>
        <taxon>Stramenopiles</taxon>
        <taxon>Oomycota</taxon>
        <taxon>Peronosporomycetes</taxon>
        <taxon>Peronosporales</taxon>
        <taxon>Peronosporaceae</taxon>
        <taxon>Phytophthora</taxon>
    </lineage>
</organism>
<comment type="caution">
    <text evidence="3">The sequence shown here is derived from an EMBL/GenBank/DDBJ whole genome shotgun (WGS) entry which is preliminary data.</text>
</comment>
<evidence type="ECO:0008006" key="5">
    <source>
        <dbReference type="Google" id="ProtNLM"/>
    </source>
</evidence>
<feature type="compositionally biased region" description="Basic residues" evidence="2">
    <location>
        <begin position="406"/>
        <end position="422"/>
    </location>
</feature>
<dbReference type="PANTHER" id="PTHR11247:SF8">
    <property type="entry name" value="PALMITOYL-PROTEIN THIOESTERASE 1"/>
    <property type="match status" value="1"/>
</dbReference>
<accession>A0A8J5JBZ5</accession>
<keyword evidence="4" id="KW-1185">Reference proteome</keyword>
<dbReference type="PANTHER" id="PTHR11247">
    <property type="entry name" value="PALMITOYL-PROTEIN THIOESTERASE/DOLICHYLDIPHOSPHATASE 1"/>
    <property type="match status" value="1"/>
</dbReference>
<dbReference type="Pfam" id="PF15365">
    <property type="entry name" value="PNRC"/>
    <property type="match status" value="1"/>
</dbReference>
<evidence type="ECO:0000256" key="2">
    <source>
        <dbReference type="SAM" id="MobiDB-lite"/>
    </source>
</evidence>
<sequence length="577" mass="63376">MARSNRLLLIVAVVTAALVLVQFVLISEESTTYFEGEETLQLEAVKKTPVFQHTTTLPVVLMHGMGDAAGNGGMMRIQKTIAEHLGVYVANVQLGDSVTEDVQNSFFVTMNNQTEMFAKIVREDPHLANGFNAAGFSQLIGEAVYTKRVQERIAQANYYRDPLRIYAFLKHAEFLPDLNNEKTSTNQTYKDNFAKLQNLVLVRANKDTQVFPKESEWFGMYRDGDPYKTVLGFNETRWYQEDLFGLKTLDKAGKVHFLSTDGDHLRFSIEFLLGVFVHFLNIYTAVQDKMASRDLVGRPLVPFFDSDDNVNDSLELAEGDDEREEMDVDARVWDKELGYFVYPSEQQGATISNRESRTDSGSKLLLTPSMMLSTSAPEHFNSMATNGNTVRASTDDAPARSSSAKRGSKQKSRSNTPGRRRKDKEEGEEASAASLESSKKGKSKGGNTNSSGNNQQSRNGKQKEQLSASGKWAWSAFQSSPDPAELPMPPFLTKPVGGISNGDSSPHVAKASAPPLPPTPPPIQHASVPFAPPLPPGPPPSHPPLPTTPPEGAASAQMSIELSMTQDLRRMLNIGGG</sequence>
<feature type="compositionally biased region" description="Pro residues" evidence="2">
    <location>
        <begin position="514"/>
        <end position="523"/>
    </location>
</feature>
<gene>
    <name evidence="3" type="ORF">JG688_00006153</name>
</gene>
<dbReference type="GO" id="GO:0016790">
    <property type="term" value="F:thiolester hydrolase activity"/>
    <property type="evidence" value="ECO:0007669"/>
    <property type="project" value="TreeGrafter"/>
</dbReference>
<evidence type="ECO:0000256" key="1">
    <source>
        <dbReference type="ARBA" id="ARBA00022801"/>
    </source>
</evidence>
<dbReference type="GO" id="GO:0016071">
    <property type="term" value="P:mRNA metabolic process"/>
    <property type="evidence" value="ECO:0007669"/>
    <property type="project" value="UniProtKB-ARBA"/>
</dbReference>
<evidence type="ECO:0000313" key="4">
    <source>
        <dbReference type="Proteomes" id="UP000709295"/>
    </source>
</evidence>
<dbReference type="Pfam" id="PF02089">
    <property type="entry name" value="Palm_thioest"/>
    <property type="match status" value="2"/>
</dbReference>